<evidence type="ECO:0000313" key="2">
    <source>
        <dbReference type="EMBL" id="MCA6078839.1"/>
    </source>
</evidence>
<dbReference type="AlphaFoldDB" id="A0A9X1HYM2"/>
<evidence type="ECO:0000313" key="3">
    <source>
        <dbReference type="Proteomes" id="UP001139409"/>
    </source>
</evidence>
<protein>
    <submittedName>
        <fullName evidence="2">DUF4440 domain-containing protein</fullName>
    </submittedName>
</protein>
<gene>
    <name evidence="2" type="ORF">LDX50_28450</name>
</gene>
<organism evidence="2 3">
    <name type="scientific">Fulvivirga sedimenti</name>
    <dbReference type="NCBI Taxonomy" id="2879465"/>
    <lineage>
        <taxon>Bacteria</taxon>
        <taxon>Pseudomonadati</taxon>
        <taxon>Bacteroidota</taxon>
        <taxon>Cytophagia</taxon>
        <taxon>Cytophagales</taxon>
        <taxon>Fulvivirgaceae</taxon>
        <taxon>Fulvivirga</taxon>
    </lineage>
</organism>
<keyword evidence="3" id="KW-1185">Reference proteome</keyword>
<dbReference type="EMBL" id="JAIXNE010000007">
    <property type="protein sequence ID" value="MCA6078839.1"/>
    <property type="molecule type" value="Genomic_DNA"/>
</dbReference>
<comment type="caution">
    <text evidence="2">The sequence shown here is derived from an EMBL/GenBank/DDBJ whole genome shotgun (WGS) entry which is preliminary data.</text>
</comment>
<dbReference type="InterPro" id="IPR027843">
    <property type="entry name" value="DUF4440"/>
</dbReference>
<dbReference type="Gene3D" id="3.10.450.50">
    <property type="match status" value="1"/>
</dbReference>
<dbReference type="SUPFAM" id="SSF54427">
    <property type="entry name" value="NTF2-like"/>
    <property type="match status" value="1"/>
</dbReference>
<reference evidence="2" key="1">
    <citation type="submission" date="2021-09" db="EMBL/GenBank/DDBJ databases">
        <title>Fulvivirga sp. isolated from coastal sediment.</title>
        <authorList>
            <person name="Yu H."/>
        </authorList>
    </citation>
    <scope>NUCLEOTIDE SEQUENCE</scope>
    <source>
        <strain evidence="2">1062</strain>
    </source>
</reference>
<evidence type="ECO:0000259" key="1">
    <source>
        <dbReference type="Pfam" id="PF14534"/>
    </source>
</evidence>
<dbReference type="Pfam" id="PF14534">
    <property type="entry name" value="DUF4440"/>
    <property type="match status" value="1"/>
</dbReference>
<feature type="domain" description="DUF4440" evidence="1">
    <location>
        <begin position="31"/>
        <end position="140"/>
    </location>
</feature>
<dbReference type="InterPro" id="IPR032710">
    <property type="entry name" value="NTF2-like_dom_sf"/>
</dbReference>
<dbReference type="RefSeq" id="WP_225699700.1">
    <property type="nucleotide sequence ID" value="NZ_JAIXNE010000007.1"/>
</dbReference>
<dbReference type="Proteomes" id="UP001139409">
    <property type="component" value="Unassembled WGS sequence"/>
</dbReference>
<proteinExistence type="predicted"/>
<accession>A0A9X1HYM2</accession>
<sequence length="150" mass="17379">MKYILSLVFIIAGYSIHAQEYYGNAEEIDEILAAIHDFSDAYMEADYDRLAAHYTTDARILPPGTDIIQGRELIQKRWILPENVKIMFHKATPHELRITGDYAYDLGVYEGKTRRADGSVSSWKGKYIIIWQKVDGKWLIYADAWNRTDD</sequence>
<name>A0A9X1HYM2_9BACT</name>